<comment type="subunit">
    <text evidence="2">Homodimer.</text>
</comment>
<dbReference type="GO" id="GO:0004645">
    <property type="term" value="F:1,4-alpha-oligoglucan phosphorylase activity"/>
    <property type="evidence" value="ECO:0007669"/>
    <property type="project" value="InterPro"/>
</dbReference>
<dbReference type="GO" id="GO:0009032">
    <property type="term" value="F:thymidine phosphorylase activity"/>
    <property type="evidence" value="ECO:0007669"/>
    <property type="project" value="TreeGrafter"/>
</dbReference>
<keyword evidence="3" id="KW-0328">Glycosyltransferase</keyword>
<keyword evidence="7" id="KW-1185">Reference proteome</keyword>
<evidence type="ECO:0000256" key="1">
    <source>
        <dbReference type="ARBA" id="ARBA00006915"/>
    </source>
</evidence>
<feature type="domain" description="Glycosyl transferase family 3" evidence="5">
    <location>
        <begin position="30"/>
        <end position="265"/>
    </location>
</feature>
<dbReference type="NCBIfam" id="NF004490">
    <property type="entry name" value="PRK05820.1"/>
    <property type="match status" value="1"/>
</dbReference>
<dbReference type="InterPro" id="IPR017872">
    <property type="entry name" value="Pyrmidine_PPase_CS"/>
</dbReference>
<dbReference type="PROSITE" id="PS00647">
    <property type="entry name" value="THYMID_PHOSPHORYLASE"/>
    <property type="match status" value="1"/>
</dbReference>
<evidence type="ECO:0000313" key="6">
    <source>
        <dbReference type="EMBL" id="CAD7255415.1"/>
    </source>
</evidence>
<evidence type="ECO:0000259" key="5">
    <source>
        <dbReference type="Pfam" id="PF00591"/>
    </source>
</evidence>
<evidence type="ECO:0000256" key="3">
    <source>
        <dbReference type="ARBA" id="ARBA00022676"/>
    </source>
</evidence>
<reference evidence="6" key="1">
    <citation type="submission" date="2020-11" db="EMBL/GenBank/DDBJ databases">
        <authorList>
            <person name="Tran Van P."/>
        </authorList>
    </citation>
    <scope>NUCLEOTIDE SEQUENCE</scope>
</reference>
<dbReference type="Gene3D" id="1.20.970.10">
    <property type="entry name" value="Transferase, Pyrimidine Nucleoside Phosphorylase, Chain C"/>
    <property type="match status" value="1"/>
</dbReference>
<dbReference type="EMBL" id="LR925688">
    <property type="protein sequence ID" value="CAD7255415.1"/>
    <property type="molecule type" value="Genomic_DNA"/>
</dbReference>
<dbReference type="InterPro" id="IPR000312">
    <property type="entry name" value="Glycosyl_Trfase_fam3"/>
</dbReference>
<dbReference type="InterPro" id="IPR035902">
    <property type="entry name" value="Nuc_phospho_transferase"/>
</dbReference>
<evidence type="ECO:0000313" key="7">
    <source>
        <dbReference type="Proteomes" id="UP000677054"/>
    </source>
</evidence>
<evidence type="ECO:0000256" key="4">
    <source>
        <dbReference type="ARBA" id="ARBA00022679"/>
    </source>
</evidence>
<feature type="non-terminal residue" evidence="6">
    <location>
        <position position="285"/>
    </location>
</feature>
<dbReference type="Pfam" id="PF00591">
    <property type="entry name" value="Glycos_transf_3"/>
    <property type="match status" value="1"/>
</dbReference>
<dbReference type="GO" id="GO:0005829">
    <property type="term" value="C:cytosol"/>
    <property type="evidence" value="ECO:0007669"/>
    <property type="project" value="TreeGrafter"/>
</dbReference>
<dbReference type="AlphaFoldDB" id="A0A7R9FUM4"/>
<organism evidence="6">
    <name type="scientific">Darwinula stevensoni</name>
    <dbReference type="NCBI Taxonomy" id="69355"/>
    <lineage>
        <taxon>Eukaryota</taxon>
        <taxon>Metazoa</taxon>
        <taxon>Ecdysozoa</taxon>
        <taxon>Arthropoda</taxon>
        <taxon>Crustacea</taxon>
        <taxon>Oligostraca</taxon>
        <taxon>Ostracoda</taxon>
        <taxon>Podocopa</taxon>
        <taxon>Podocopida</taxon>
        <taxon>Darwinulocopina</taxon>
        <taxon>Darwinuloidea</taxon>
        <taxon>Darwinulidae</taxon>
        <taxon>Darwinula</taxon>
    </lineage>
</organism>
<evidence type="ECO:0000256" key="2">
    <source>
        <dbReference type="ARBA" id="ARBA00011738"/>
    </source>
</evidence>
<comment type="similarity">
    <text evidence="1">Belongs to the thymidine/pyrimidine-nucleoside phosphorylase family.</text>
</comment>
<sequence length="285" mass="29534">MTMEERVELTRAMMHSGTVLNWRSLNLGGPVLDKHSTGGVGDKVSLMLAPIVAACGGFVPMISGRGLGHTGGTLDKFDSIAGYQTSPSVELLERTVRQVGCAIIGQTADLAPADKRFYSIRDVTATVESIPLITASILSKKLAAGLEGLVMDVKTGNGAFAAELGMAQELAASLVGVANQAGLPTHAQITDMNQVLGSSAGNAIEMREAIAFLQGRGADGAAIDARLLEITRSLCADMLVLGKLAENMETALQKVDAALSSGAALERFAHMVHALGGPADLCDHP</sequence>
<protein>
    <recommendedName>
        <fullName evidence="5">Glycosyl transferase family 3 domain-containing protein</fullName>
    </recommendedName>
</protein>
<dbReference type="InterPro" id="IPR000053">
    <property type="entry name" value="Thymidine/pyrmidine_PPase"/>
</dbReference>
<dbReference type="SUPFAM" id="SSF52418">
    <property type="entry name" value="Nucleoside phosphorylase/phosphoribosyltransferase catalytic domain"/>
    <property type="match status" value="1"/>
</dbReference>
<dbReference type="GO" id="GO:0006206">
    <property type="term" value="P:pyrimidine nucleobase metabolic process"/>
    <property type="evidence" value="ECO:0007669"/>
    <property type="project" value="InterPro"/>
</dbReference>
<accession>A0A7R9FUM4</accession>
<gene>
    <name evidence="6" type="ORF">DSTB1V02_LOCUS15160</name>
</gene>
<dbReference type="FunFam" id="3.40.1030.10:FF:000003">
    <property type="entry name" value="Pyrimidine-nucleoside phosphorylase"/>
    <property type="match status" value="1"/>
</dbReference>
<keyword evidence="4" id="KW-0808">Transferase</keyword>
<dbReference type="OrthoDB" id="445007at2759"/>
<proteinExistence type="inferred from homology"/>
<dbReference type="PANTHER" id="PTHR10515">
    <property type="entry name" value="THYMIDINE PHOSPHORYLASE"/>
    <property type="match status" value="1"/>
</dbReference>
<dbReference type="Gene3D" id="3.40.1030.10">
    <property type="entry name" value="Nucleoside phosphorylase/phosphoribosyltransferase catalytic domain"/>
    <property type="match status" value="1"/>
</dbReference>
<dbReference type="EMBL" id="CAJPEV010026170">
    <property type="protein sequence ID" value="CAG0908693.1"/>
    <property type="molecule type" value="Genomic_DNA"/>
</dbReference>
<name>A0A7R9FUM4_9CRUS</name>
<dbReference type="Proteomes" id="UP000677054">
    <property type="component" value="Unassembled WGS sequence"/>
</dbReference>
<dbReference type="PANTHER" id="PTHR10515:SF0">
    <property type="entry name" value="THYMIDINE PHOSPHORYLASE"/>
    <property type="match status" value="1"/>
</dbReference>